<dbReference type="EMBL" id="JYDP01010757">
    <property type="protein sequence ID" value="KRY61648.1"/>
    <property type="molecule type" value="Genomic_DNA"/>
</dbReference>
<dbReference type="Proteomes" id="UP000055024">
    <property type="component" value="Unassembled WGS sequence"/>
</dbReference>
<evidence type="ECO:0000256" key="1">
    <source>
        <dbReference type="SAM" id="MobiDB-lite"/>
    </source>
</evidence>
<feature type="compositionally biased region" description="Low complexity" evidence="1">
    <location>
        <begin position="33"/>
        <end position="42"/>
    </location>
</feature>
<sequence>LRYQWPAALLDPRNGIRSKVKPGSTAPAPPLAPLSLTGTTHG</sequence>
<keyword evidence="3" id="KW-1185">Reference proteome</keyword>
<proteinExistence type="predicted"/>
<feature type="non-terminal residue" evidence="2">
    <location>
        <position position="1"/>
    </location>
</feature>
<comment type="caution">
    <text evidence="2">The sequence shown here is derived from an EMBL/GenBank/DDBJ whole genome shotgun (WGS) entry which is preliminary data.</text>
</comment>
<accession>A0A0V1DJ49</accession>
<protein>
    <submittedName>
        <fullName evidence="2">Uncharacterized protein</fullName>
    </submittedName>
</protein>
<feature type="region of interest" description="Disordered" evidence="1">
    <location>
        <begin position="14"/>
        <end position="42"/>
    </location>
</feature>
<feature type="non-terminal residue" evidence="2">
    <location>
        <position position="42"/>
    </location>
</feature>
<name>A0A0V1DJ49_9BILA</name>
<evidence type="ECO:0000313" key="2">
    <source>
        <dbReference type="EMBL" id="KRY61648.1"/>
    </source>
</evidence>
<organism evidence="2 3">
    <name type="scientific">Trichinella zimbabwensis</name>
    <dbReference type="NCBI Taxonomy" id="268475"/>
    <lineage>
        <taxon>Eukaryota</taxon>
        <taxon>Metazoa</taxon>
        <taxon>Ecdysozoa</taxon>
        <taxon>Nematoda</taxon>
        <taxon>Enoplea</taxon>
        <taxon>Dorylaimia</taxon>
        <taxon>Trichinellida</taxon>
        <taxon>Trichinellidae</taxon>
        <taxon>Trichinella</taxon>
    </lineage>
</organism>
<reference evidence="2 3" key="1">
    <citation type="submission" date="2015-01" db="EMBL/GenBank/DDBJ databases">
        <title>Evolution of Trichinella species and genotypes.</title>
        <authorList>
            <person name="Korhonen P.K."/>
            <person name="Edoardo P."/>
            <person name="Giuseppe L.R."/>
            <person name="Gasser R.B."/>
        </authorList>
    </citation>
    <scope>NUCLEOTIDE SEQUENCE [LARGE SCALE GENOMIC DNA]</scope>
    <source>
        <strain evidence="2">ISS1029</strain>
    </source>
</reference>
<gene>
    <name evidence="2" type="ORF">T11_12029</name>
</gene>
<evidence type="ECO:0000313" key="3">
    <source>
        <dbReference type="Proteomes" id="UP000055024"/>
    </source>
</evidence>
<dbReference type="AlphaFoldDB" id="A0A0V1DJ49"/>